<dbReference type="GO" id="GO:0005829">
    <property type="term" value="C:cytosol"/>
    <property type="evidence" value="ECO:0007669"/>
    <property type="project" value="TreeGrafter"/>
</dbReference>
<dbReference type="InterPro" id="IPR050197">
    <property type="entry name" value="Aldolase_class_II_sugar_metab"/>
</dbReference>
<evidence type="ECO:0000256" key="1">
    <source>
        <dbReference type="ARBA" id="ARBA00022723"/>
    </source>
</evidence>
<dbReference type="GO" id="GO:0016832">
    <property type="term" value="F:aldehyde-lyase activity"/>
    <property type="evidence" value="ECO:0007669"/>
    <property type="project" value="TreeGrafter"/>
</dbReference>
<evidence type="ECO:0000313" key="4">
    <source>
        <dbReference type="EMBL" id="ANZ44368.1"/>
    </source>
</evidence>
<dbReference type="KEGG" id="cpor:BED41_04255"/>
<reference evidence="4" key="1">
    <citation type="submission" date="2016-08" db="EMBL/GenBank/DDBJ databases">
        <title>Complete genome of Cloacibacillus porcorum.</title>
        <authorList>
            <person name="Looft T."/>
            <person name="Bayles D.O."/>
            <person name="Alt D.P."/>
        </authorList>
    </citation>
    <scope>NUCLEOTIDE SEQUENCE [LARGE SCALE GENOMIC DNA]</scope>
    <source>
        <strain evidence="4">CL-84</strain>
    </source>
</reference>
<dbReference type="PANTHER" id="PTHR22789:SF0">
    <property type="entry name" value="3-OXO-TETRONATE 4-PHOSPHATE DECARBOXYLASE-RELATED"/>
    <property type="match status" value="1"/>
</dbReference>
<dbReference type="PANTHER" id="PTHR22789">
    <property type="entry name" value="FUCULOSE PHOSPHATE ALDOLASE"/>
    <property type="match status" value="1"/>
</dbReference>
<keyword evidence="5" id="KW-1185">Reference proteome</keyword>
<accession>A0A1B2I316</accession>
<dbReference type="SMART" id="SM01007">
    <property type="entry name" value="Aldolase_II"/>
    <property type="match status" value="1"/>
</dbReference>
<gene>
    <name evidence="4" type="ORF">BED41_04255</name>
</gene>
<protein>
    <recommendedName>
        <fullName evidence="3">Class II aldolase/adducin N-terminal domain-containing protein</fullName>
    </recommendedName>
</protein>
<keyword evidence="1" id="KW-0479">Metal-binding</keyword>
<name>A0A1B2I316_9BACT</name>
<sequence>MTDLEIREDIINTACVMLQKGLVQGTGGNFSARCAQGFIITPSGMDYTKLVPGDLPKLSLDGAVLAGERRPSIEKELHRFVYRARRDVGAVVHTHSVYASAAAAMRLPLPVLTDNQAVLFGGAVPVSEYAPIGTPELACNTVRALADGGGVLMANHGALCVGATLAEAALRCEMLEIFAKIFFLTKSCGGGVSLTADDARREAADVAERYGQR</sequence>
<organism evidence="4 5">
    <name type="scientific">Cloacibacillus porcorum</name>
    <dbReference type="NCBI Taxonomy" id="1197717"/>
    <lineage>
        <taxon>Bacteria</taxon>
        <taxon>Thermotogati</taxon>
        <taxon>Synergistota</taxon>
        <taxon>Synergistia</taxon>
        <taxon>Synergistales</taxon>
        <taxon>Synergistaceae</taxon>
        <taxon>Cloacibacillus</taxon>
    </lineage>
</organism>
<dbReference type="GeneID" id="83057067"/>
<dbReference type="GO" id="GO:0019323">
    <property type="term" value="P:pentose catabolic process"/>
    <property type="evidence" value="ECO:0007669"/>
    <property type="project" value="TreeGrafter"/>
</dbReference>
<keyword evidence="2" id="KW-0456">Lyase</keyword>
<dbReference type="InterPro" id="IPR001303">
    <property type="entry name" value="Aldolase_II/adducin_N"/>
</dbReference>
<dbReference type="SUPFAM" id="SSF53639">
    <property type="entry name" value="AraD/HMP-PK domain-like"/>
    <property type="match status" value="1"/>
</dbReference>
<evidence type="ECO:0000313" key="5">
    <source>
        <dbReference type="Proteomes" id="UP000093044"/>
    </source>
</evidence>
<proteinExistence type="predicted"/>
<dbReference type="GO" id="GO:0046872">
    <property type="term" value="F:metal ion binding"/>
    <property type="evidence" value="ECO:0007669"/>
    <property type="project" value="UniProtKB-KW"/>
</dbReference>
<dbReference type="EMBL" id="CP016757">
    <property type="protein sequence ID" value="ANZ44368.1"/>
    <property type="molecule type" value="Genomic_DNA"/>
</dbReference>
<evidence type="ECO:0000256" key="2">
    <source>
        <dbReference type="ARBA" id="ARBA00023239"/>
    </source>
</evidence>
<dbReference type="InterPro" id="IPR036409">
    <property type="entry name" value="Aldolase_II/adducin_N_sf"/>
</dbReference>
<dbReference type="Gene3D" id="3.40.225.10">
    <property type="entry name" value="Class II aldolase/adducin N-terminal domain"/>
    <property type="match status" value="1"/>
</dbReference>
<dbReference type="OrthoDB" id="9794581at2"/>
<dbReference type="AlphaFoldDB" id="A0A1B2I316"/>
<dbReference type="STRING" id="1197717.BED41_04255"/>
<dbReference type="Pfam" id="PF00596">
    <property type="entry name" value="Aldolase_II"/>
    <property type="match status" value="1"/>
</dbReference>
<dbReference type="Proteomes" id="UP000093044">
    <property type="component" value="Chromosome"/>
</dbReference>
<evidence type="ECO:0000259" key="3">
    <source>
        <dbReference type="SMART" id="SM01007"/>
    </source>
</evidence>
<dbReference type="RefSeq" id="WP_066743424.1">
    <property type="nucleotide sequence ID" value="NZ_CP016757.1"/>
</dbReference>
<feature type="domain" description="Class II aldolase/adducin N-terminal" evidence="3">
    <location>
        <begin position="8"/>
        <end position="183"/>
    </location>
</feature>